<keyword evidence="2" id="KW-1185">Reference proteome</keyword>
<organism evidence="1 2">
    <name type="scientific">Dioscorea alata</name>
    <name type="common">Purple yam</name>
    <dbReference type="NCBI Taxonomy" id="55571"/>
    <lineage>
        <taxon>Eukaryota</taxon>
        <taxon>Viridiplantae</taxon>
        <taxon>Streptophyta</taxon>
        <taxon>Embryophyta</taxon>
        <taxon>Tracheophyta</taxon>
        <taxon>Spermatophyta</taxon>
        <taxon>Magnoliopsida</taxon>
        <taxon>Liliopsida</taxon>
        <taxon>Dioscoreales</taxon>
        <taxon>Dioscoreaceae</taxon>
        <taxon>Dioscorea</taxon>
    </lineage>
</organism>
<accession>A0ACB7URZ1</accession>
<gene>
    <name evidence="1" type="ORF">IHE45_14G059500</name>
</gene>
<dbReference type="Proteomes" id="UP000827976">
    <property type="component" value="Chromosome 14"/>
</dbReference>
<evidence type="ECO:0000313" key="2">
    <source>
        <dbReference type="Proteomes" id="UP000827976"/>
    </source>
</evidence>
<proteinExistence type="predicted"/>
<comment type="caution">
    <text evidence="1">The sequence shown here is derived from an EMBL/GenBank/DDBJ whole genome shotgun (WGS) entry which is preliminary data.</text>
</comment>
<protein>
    <submittedName>
        <fullName evidence="1">Mitochondrial ATPase inhibitor protein</fullName>
    </submittedName>
</protein>
<dbReference type="EMBL" id="CM037024">
    <property type="protein sequence ID" value="KAH7663508.1"/>
    <property type="molecule type" value="Genomic_DNA"/>
</dbReference>
<name>A0ACB7URZ1_DIOAL</name>
<sequence>MGMRSMIARIPRSAAIGATSRSSFRFFSDDRGKILSEEEKAAENVYIQKMEREKMEKMKKKAEKEQAEAEKQKSEKHLHNEARNSWINSYECPHHISDQTVVRS</sequence>
<reference evidence="2" key="1">
    <citation type="journal article" date="2022" name="Nat. Commun.">
        <title>Chromosome evolution and the genetic basis of agronomically important traits in greater yam.</title>
        <authorList>
            <person name="Bredeson J.V."/>
            <person name="Lyons J.B."/>
            <person name="Oniyinde I.O."/>
            <person name="Okereke N.R."/>
            <person name="Kolade O."/>
            <person name="Nnabue I."/>
            <person name="Nwadili C.O."/>
            <person name="Hribova E."/>
            <person name="Parker M."/>
            <person name="Nwogha J."/>
            <person name="Shu S."/>
            <person name="Carlson J."/>
            <person name="Kariba R."/>
            <person name="Muthemba S."/>
            <person name="Knop K."/>
            <person name="Barton G.J."/>
            <person name="Sherwood A.V."/>
            <person name="Lopez-Montes A."/>
            <person name="Asiedu R."/>
            <person name="Jamnadass R."/>
            <person name="Muchugi A."/>
            <person name="Goodstein D."/>
            <person name="Egesi C.N."/>
            <person name="Featherston J."/>
            <person name="Asfaw A."/>
            <person name="Simpson G.G."/>
            <person name="Dolezel J."/>
            <person name="Hendre P.S."/>
            <person name="Van Deynze A."/>
            <person name="Kumar P.L."/>
            <person name="Obidiegwu J.E."/>
            <person name="Bhattacharjee R."/>
            <person name="Rokhsar D.S."/>
        </authorList>
    </citation>
    <scope>NUCLEOTIDE SEQUENCE [LARGE SCALE GENOMIC DNA]</scope>
    <source>
        <strain evidence="2">cv. TDa95/00328</strain>
    </source>
</reference>
<evidence type="ECO:0000313" key="1">
    <source>
        <dbReference type="EMBL" id="KAH7663508.1"/>
    </source>
</evidence>